<name>A0A2C9VDB4_MANES</name>
<evidence type="ECO:0000259" key="1">
    <source>
        <dbReference type="SMART" id="SM00256"/>
    </source>
</evidence>
<feature type="domain" description="F-box" evidence="1">
    <location>
        <begin position="11"/>
        <end position="52"/>
    </location>
</feature>
<dbReference type="CDD" id="cd09917">
    <property type="entry name" value="F-box_SF"/>
    <property type="match status" value="1"/>
</dbReference>
<evidence type="ECO:0000313" key="3">
    <source>
        <dbReference type="Proteomes" id="UP000091857"/>
    </source>
</evidence>
<dbReference type="InterPro" id="IPR051304">
    <property type="entry name" value="SCF_F-box_domain"/>
</dbReference>
<accession>A0A2C9VDB4</accession>
<sequence length="402" mass="46345">MPDDRQPWIDLPKELLEKIGEHVDSRVDILRLRSVCTSWWSSVSLPSFDEELPCVLLNLPFPLVIDTILSRNLICRIELVHQNPNSSESKPKGWLTQVGESKRGKLQLLHPVSGCQIESSSISLNLQDFRFIELGKAFKLKLANADGFSLYGVTKVVPFPISASCKENNVAILAIYEGGKLGYWEYGDTEWELLDDCNFEYDDIIVYKSQLYAVDRSGIVWWINSSLKVIQYSPILYSHGSRKTLVESCGDLYVVDRFLDGERIQRNKNNYRECFVLYNNDEPTHRTRMKLKTIGIRVYKLDEEWGRWEEVKSLGDRVFVLGMDCSFSISSVEFYGGKWNSIYFTDDDESGLSCDDIGINVFQLEDCSIKRLEKFPEYSEIFLPPQQWIDTKQAFREGLQIA</sequence>
<proteinExistence type="predicted"/>
<dbReference type="InterPro" id="IPR036047">
    <property type="entry name" value="F-box-like_dom_sf"/>
</dbReference>
<dbReference type="STRING" id="3983.A0A2C9VDB4"/>
<dbReference type="InterPro" id="IPR001810">
    <property type="entry name" value="F-box_dom"/>
</dbReference>
<organism evidence="2 3">
    <name type="scientific">Manihot esculenta</name>
    <name type="common">Cassava</name>
    <name type="synonym">Jatropha manihot</name>
    <dbReference type="NCBI Taxonomy" id="3983"/>
    <lineage>
        <taxon>Eukaryota</taxon>
        <taxon>Viridiplantae</taxon>
        <taxon>Streptophyta</taxon>
        <taxon>Embryophyta</taxon>
        <taxon>Tracheophyta</taxon>
        <taxon>Spermatophyta</taxon>
        <taxon>Magnoliopsida</taxon>
        <taxon>eudicotyledons</taxon>
        <taxon>Gunneridae</taxon>
        <taxon>Pentapetalae</taxon>
        <taxon>rosids</taxon>
        <taxon>fabids</taxon>
        <taxon>Malpighiales</taxon>
        <taxon>Euphorbiaceae</taxon>
        <taxon>Crotonoideae</taxon>
        <taxon>Manihoteae</taxon>
        <taxon>Manihot</taxon>
    </lineage>
</organism>
<protein>
    <recommendedName>
        <fullName evidence="1">F-box domain-containing protein</fullName>
    </recommendedName>
</protein>
<dbReference type="SUPFAM" id="SSF81383">
    <property type="entry name" value="F-box domain"/>
    <property type="match status" value="1"/>
</dbReference>
<dbReference type="EMBL" id="CM004394">
    <property type="protein sequence ID" value="OAY43097.1"/>
    <property type="molecule type" value="Genomic_DNA"/>
</dbReference>
<dbReference type="AlphaFoldDB" id="A0A2C9VDB4"/>
<reference evidence="3" key="1">
    <citation type="journal article" date="2016" name="Nat. Biotechnol.">
        <title>Sequencing wild and cultivated cassava and related species reveals extensive interspecific hybridization and genetic diversity.</title>
        <authorList>
            <person name="Bredeson J.V."/>
            <person name="Lyons J.B."/>
            <person name="Prochnik S.E."/>
            <person name="Wu G.A."/>
            <person name="Ha C.M."/>
            <person name="Edsinger-Gonzales E."/>
            <person name="Grimwood J."/>
            <person name="Schmutz J."/>
            <person name="Rabbi I.Y."/>
            <person name="Egesi C."/>
            <person name="Nauluvula P."/>
            <person name="Lebot V."/>
            <person name="Ndunguru J."/>
            <person name="Mkamilo G."/>
            <person name="Bart R.S."/>
            <person name="Setter T.L."/>
            <person name="Gleadow R.M."/>
            <person name="Kulakow P."/>
            <person name="Ferguson M.E."/>
            <person name="Rounsley S."/>
            <person name="Rokhsar D.S."/>
        </authorList>
    </citation>
    <scope>NUCLEOTIDE SEQUENCE [LARGE SCALE GENOMIC DNA]</scope>
    <source>
        <strain evidence="3">cv. AM560-2</strain>
    </source>
</reference>
<dbReference type="PANTHER" id="PTHR47123:SF14">
    <property type="entry name" value="F-BOX DOMAIN-CONTAINING PROTEIN"/>
    <property type="match status" value="1"/>
</dbReference>
<comment type="caution">
    <text evidence="2">The sequence shown here is derived from an EMBL/GenBank/DDBJ whole genome shotgun (WGS) entry which is preliminary data.</text>
</comment>
<dbReference type="OMA" id="THFDERN"/>
<dbReference type="OrthoDB" id="638130at2759"/>
<dbReference type="Pfam" id="PF03478">
    <property type="entry name" value="Beta-prop_KIB1-4"/>
    <property type="match status" value="1"/>
</dbReference>
<dbReference type="GO" id="GO:0016567">
    <property type="term" value="P:protein ubiquitination"/>
    <property type="evidence" value="ECO:0000318"/>
    <property type="project" value="GO_Central"/>
</dbReference>
<evidence type="ECO:0000313" key="2">
    <source>
        <dbReference type="EMBL" id="OAY43097.1"/>
    </source>
</evidence>
<dbReference type="SMART" id="SM00256">
    <property type="entry name" value="FBOX"/>
    <property type="match status" value="1"/>
</dbReference>
<dbReference type="PANTHER" id="PTHR47123">
    <property type="entry name" value="F-BOX PROTEIN SKIP23"/>
    <property type="match status" value="1"/>
</dbReference>
<dbReference type="Proteomes" id="UP000091857">
    <property type="component" value="Chromosome 8"/>
</dbReference>
<dbReference type="InterPro" id="IPR005174">
    <property type="entry name" value="KIB1-4_b-propeller"/>
</dbReference>
<keyword evidence="3" id="KW-1185">Reference proteome</keyword>
<dbReference type="Gramene" id="Manes.08G042200.2.v8.1">
    <property type="protein sequence ID" value="Manes.08G042200.2.v8.1.CDS.1"/>
    <property type="gene ID" value="Manes.08G042200.v8.1"/>
</dbReference>
<gene>
    <name evidence="2" type="ORF">MANES_08G042200v8</name>
</gene>